<keyword evidence="2" id="KW-1185">Reference proteome</keyword>
<evidence type="ECO:0000313" key="2">
    <source>
        <dbReference type="Proteomes" id="UP001596103"/>
    </source>
</evidence>
<comment type="caution">
    <text evidence="1">The sequence shown here is derived from an EMBL/GenBank/DDBJ whole genome shotgun (WGS) entry which is preliminary data.</text>
</comment>
<gene>
    <name evidence="1" type="ORF">ACFPTO_24240</name>
</gene>
<evidence type="ECO:0000313" key="1">
    <source>
        <dbReference type="EMBL" id="MFC5431877.1"/>
    </source>
</evidence>
<reference evidence="2" key="1">
    <citation type="journal article" date="2019" name="Int. J. Syst. Evol. Microbiol.">
        <title>The Global Catalogue of Microorganisms (GCM) 10K type strain sequencing project: providing services to taxonomists for standard genome sequencing and annotation.</title>
        <authorList>
            <consortium name="The Broad Institute Genomics Platform"/>
            <consortium name="The Broad Institute Genome Sequencing Center for Infectious Disease"/>
            <person name="Wu L."/>
            <person name="Ma J."/>
        </authorList>
    </citation>
    <scope>NUCLEOTIDE SEQUENCE [LARGE SCALE GENOMIC DNA]</scope>
    <source>
        <strain evidence="2">CCUG 56042</strain>
    </source>
</reference>
<organism evidence="1 2">
    <name type="scientific">Paraburkholderia denitrificans</name>
    <dbReference type="NCBI Taxonomy" id="694025"/>
    <lineage>
        <taxon>Bacteria</taxon>
        <taxon>Pseudomonadati</taxon>
        <taxon>Pseudomonadota</taxon>
        <taxon>Betaproteobacteria</taxon>
        <taxon>Burkholderiales</taxon>
        <taxon>Burkholderiaceae</taxon>
        <taxon>Paraburkholderia</taxon>
    </lineage>
</organism>
<sequence length="148" mass="16038">MSTRTWTQLAVVAAVIFVIVSFIRSCNSAPAQDQLFGTLSMLRADMDQIVHTGGRVISYDNNSKTTFSRVYLLLTADAGGRARELSAKYQDSLLSRGWTPAGSSIDGLRFCKQGATASVRASQDEQRIAVGMVFDAASISTCRRHAVN</sequence>
<protein>
    <submittedName>
        <fullName evidence="1">Uncharacterized protein</fullName>
    </submittedName>
</protein>
<proteinExistence type="predicted"/>
<dbReference type="EMBL" id="JBHSMP010000042">
    <property type="protein sequence ID" value="MFC5431877.1"/>
    <property type="molecule type" value="Genomic_DNA"/>
</dbReference>
<dbReference type="Proteomes" id="UP001596103">
    <property type="component" value="Unassembled WGS sequence"/>
</dbReference>
<name>A0ABW0JFB7_9BURK</name>
<dbReference type="RefSeq" id="WP_377715482.1">
    <property type="nucleotide sequence ID" value="NZ_JBHSMP010000042.1"/>
</dbReference>
<accession>A0ABW0JFB7</accession>